<dbReference type="AlphaFoldDB" id="A0A1Y1IHT8"/>
<keyword evidence="4" id="KW-0418">Kinase</keyword>
<dbReference type="GO" id="GO:0006646">
    <property type="term" value="P:phosphatidylethanolamine biosynthetic process"/>
    <property type="evidence" value="ECO:0000318"/>
    <property type="project" value="GO_Central"/>
</dbReference>
<dbReference type="PANTHER" id="PTHR22603">
    <property type="entry name" value="CHOLINE/ETHANOALAMINE KINASE"/>
    <property type="match status" value="1"/>
</dbReference>
<dbReference type="CDD" id="cd05157">
    <property type="entry name" value="ETNK_euk"/>
    <property type="match status" value="1"/>
</dbReference>
<dbReference type="OMA" id="PMIWTKT"/>
<evidence type="ECO:0000313" key="4">
    <source>
        <dbReference type="EMBL" id="GAQ88641.1"/>
    </source>
</evidence>
<dbReference type="Pfam" id="PF01633">
    <property type="entry name" value="Choline_kinase"/>
    <property type="match status" value="1"/>
</dbReference>
<dbReference type="Proteomes" id="UP000054558">
    <property type="component" value="Unassembled WGS sequence"/>
</dbReference>
<organism evidence="4 5">
    <name type="scientific">Klebsormidium nitens</name>
    <name type="common">Green alga</name>
    <name type="synonym">Ulothrix nitens</name>
    <dbReference type="NCBI Taxonomy" id="105231"/>
    <lineage>
        <taxon>Eukaryota</taxon>
        <taxon>Viridiplantae</taxon>
        <taxon>Streptophyta</taxon>
        <taxon>Klebsormidiophyceae</taxon>
        <taxon>Klebsormidiales</taxon>
        <taxon>Klebsormidiaceae</taxon>
        <taxon>Klebsormidium</taxon>
    </lineage>
</organism>
<accession>A0A1Y1IHT8</accession>
<sequence length="366" mass="41342">MTIDYSGVPFIETTITLKADREKVNGNVINVAKQLVPQWSDIDEGLVKVSELSGGITNQLLKLEATGALPLGAPRCATCRIFGDATELVIDRAQEFKVIKYLSDHKQFGSSLYGAFTNGRLESYIDAWTLEPKDMARPEMVTKIARLLHEFHKLDIPGPRTSALWPLLFKWADLAATLSFDDPKKQATFEAAGVAELKGQIEELKRVCDELDSPVVFSHNDLLSGNFMCDNKTGELILIDFEYGMYNNRGFDLGNHFNEYAGFDCDYSLYPDRDAQYLFFRHYIAPEDPASVPESELANFYVEANCFALASHLYWGVWALVQAKHSPIDFDYLGYNKLRLKEYHRRKESVFALARERVGQTVSATC</sequence>
<comment type="similarity">
    <text evidence="2">Belongs to the choline/ethanolamine kinase family.</text>
</comment>
<dbReference type="GO" id="GO:0005737">
    <property type="term" value="C:cytoplasm"/>
    <property type="evidence" value="ECO:0000318"/>
    <property type="project" value="GO_Central"/>
</dbReference>
<evidence type="ECO:0000256" key="2">
    <source>
        <dbReference type="ARBA" id="ARBA00038211"/>
    </source>
</evidence>
<reference evidence="4 5" key="1">
    <citation type="journal article" date="2014" name="Nat. Commun.">
        <title>Klebsormidium flaccidum genome reveals primary factors for plant terrestrial adaptation.</title>
        <authorList>
            <person name="Hori K."/>
            <person name="Maruyama F."/>
            <person name="Fujisawa T."/>
            <person name="Togashi T."/>
            <person name="Yamamoto N."/>
            <person name="Seo M."/>
            <person name="Sato S."/>
            <person name="Yamada T."/>
            <person name="Mori H."/>
            <person name="Tajima N."/>
            <person name="Moriyama T."/>
            <person name="Ikeuchi M."/>
            <person name="Watanabe M."/>
            <person name="Wada H."/>
            <person name="Kobayashi K."/>
            <person name="Saito M."/>
            <person name="Masuda T."/>
            <person name="Sasaki-Sekimoto Y."/>
            <person name="Mashiguchi K."/>
            <person name="Awai K."/>
            <person name="Shimojima M."/>
            <person name="Masuda S."/>
            <person name="Iwai M."/>
            <person name="Nobusawa T."/>
            <person name="Narise T."/>
            <person name="Kondo S."/>
            <person name="Saito H."/>
            <person name="Sato R."/>
            <person name="Murakawa M."/>
            <person name="Ihara Y."/>
            <person name="Oshima-Yamada Y."/>
            <person name="Ohtaka K."/>
            <person name="Satoh M."/>
            <person name="Sonobe K."/>
            <person name="Ishii M."/>
            <person name="Ohtani R."/>
            <person name="Kanamori-Sato M."/>
            <person name="Honoki R."/>
            <person name="Miyazaki D."/>
            <person name="Mochizuki H."/>
            <person name="Umetsu J."/>
            <person name="Higashi K."/>
            <person name="Shibata D."/>
            <person name="Kamiya Y."/>
            <person name="Sato N."/>
            <person name="Nakamura Y."/>
            <person name="Tabata S."/>
            <person name="Ida S."/>
            <person name="Kurokawa K."/>
            <person name="Ohta H."/>
        </authorList>
    </citation>
    <scope>NUCLEOTIDE SEQUENCE [LARGE SCALE GENOMIC DNA]</scope>
    <source>
        <strain evidence="4 5">NIES-2285</strain>
    </source>
</reference>
<dbReference type="EC" id="2.7.1.82" evidence="3"/>
<dbReference type="EMBL" id="DF237396">
    <property type="protein sequence ID" value="GAQ88641.1"/>
    <property type="molecule type" value="Genomic_DNA"/>
</dbReference>
<evidence type="ECO:0000256" key="3">
    <source>
        <dbReference type="ARBA" id="ARBA00038874"/>
    </source>
</evidence>
<dbReference type="SUPFAM" id="SSF56112">
    <property type="entry name" value="Protein kinase-like (PK-like)"/>
    <property type="match status" value="1"/>
</dbReference>
<dbReference type="PANTHER" id="PTHR22603:SF66">
    <property type="entry name" value="ETHANOLAMINE KINASE"/>
    <property type="match status" value="1"/>
</dbReference>
<keyword evidence="5" id="KW-1185">Reference proteome</keyword>
<name>A0A1Y1IHT8_KLENI</name>
<dbReference type="Gene3D" id="3.90.1200.10">
    <property type="match status" value="1"/>
</dbReference>
<keyword evidence="4" id="KW-0808">Transferase</keyword>
<dbReference type="GO" id="GO:0004305">
    <property type="term" value="F:ethanolamine kinase activity"/>
    <property type="evidence" value="ECO:0000318"/>
    <property type="project" value="GO_Central"/>
</dbReference>
<comment type="pathway">
    <text evidence="1">Phospholipid metabolism; phosphatidylethanolamine biosynthesis; phosphatidylethanolamine from ethanolamine: step 1/3.</text>
</comment>
<dbReference type="OrthoDB" id="10267235at2759"/>
<protein>
    <recommendedName>
        <fullName evidence="3">ethanolamine kinase</fullName>
        <ecNumber evidence="3">2.7.1.82</ecNumber>
    </recommendedName>
</protein>
<gene>
    <name evidence="4" type="ORF">KFL_004470070</name>
</gene>
<evidence type="ECO:0000256" key="1">
    <source>
        <dbReference type="ARBA" id="ARBA00037883"/>
    </source>
</evidence>
<evidence type="ECO:0000313" key="5">
    <source>
        <dbReference type="Proteomes" id="UP000054558"/>
    </source>
</evidence>
<dbReference type="InterPro" id="IPR011009">
    <property type="entry name" value="Kinase-like_dom_sf"/>
</dbReference>
<dbReference type="Gene3D" id="3.30.200.20">
    <property type="entry name" value="Phosphorylase Kinase, domain 1"/>
    <property type="match status" value="1"/>
</dbReference>
<proteinExistence type="inferred from homology"/>
<dbReference type="STRING" id="105231.A0A1Y1IHT8"/>